<dbReference type="EMBL" id="QNRK01000026">
    <property type="protein sequence ID" value="RBP08171.1"/>
    <property type="molecule type" value="Genomic_DNA"/>
</dbReference>
<organism evidence="1 2">
    <name type="scientific">Roseiarcus fermentans</name>
    <dbReference type="NCBI Taxonomy" id="1473586"/>
    <lineage>
        <taxon>Bacteria</taxon>
        <taxon>Pseudomonadati</taxon>
        <taxon>Pseudomonadota</taxon>
        <taxon>Alphaproteobacteria</taxon>
        <taxon>Hyphomicrobiales</taxon>
        <taxon>Roseiarcaceae</taxon>
        <taxon>Roseiarcus</taxon>
    </lineage>
</organism>
<evidence type="ECO:0000313" key="2">
    <source>
        <dbReference type="Proteomes" id="UP000253529"/>
    </source>
</evidence>
<protein>
    <recommendedName>
        <fullName evidence="3">DUF1993 domain-containing protein</fullName>
    </recommendedName>
</protein>
<sequence length="174" mass="19240">MTLSLHQSSVVAFETSLRAFLVILDKAESHAQARNFDPTNYLGLRLAPDMLPFVRQVQIFCDHAKNAPSRLVGVAAPVFEDTETTLAELRARIGRTLDYLATLDRQAIDAAAASDVVFPAGPNKFKMRGDTYLMHYVLPNFYFHLVTAYDLLRAAGVEIGKRDFLGAVPGVEQV</sequence>
<accession>A0A366F0K2</accession>
<dbReference type="Pfam" id="PF09351">
    <property type="entry name" value="DUF1993"/>
    <property type="match status" value="1"/>
</dbReference>
<dbReference type="Proteomes" id="UP000253529">
    <property type="component" value="Unassembled WGS sequence"/>
</dbReference>
<evidence type="ECO:0000313" key="1">
    <source>
        <dbReference type="EMBL" id="RBP08171.1"/>
    </source>
</evidence>
<dbReference type="PANTHER" id="PTHR36922:SF1">
    <property type="entry name" value="DUF1993 DOMAIN-CONTAINING PROTEIN"/>
    <property type="match status" value="1"/>
</dbReference>
<dbReference type="PANTHER" id="PTHR36922">
    <property type="entry name" value="BLL2446 PROTEIN"/>
    <property type="match status" value="1"/>
</dbReference>
<reference evidence="1 2" key="1">
    <citation type="submission" date="2018-06" db="EMBL/GenBank/DDBJ databases">
        <title>Genomic Encyclopedia of Type Strains, Phase IV (KMG-IV): sequencing the most valuable type-strain genomes for metagenomic binning, comparative biology and taxonomic classification.</title>
        <authorList>
            <person name="Goeker M."/>
        </authorList>
    </citation>
    <scope>NUCLEOTIDE SEQUENCE [LARGE SCALE GENOMIC DNA]</scope>
    <source>
        <strain evidence="1 2">DSM 24875</strain>
    </source>
</reference>
<dbReference type="SUPFAM" id="SSF109854">
    <property type="entry name" value="DinB/YfiT-like putative metalloenzymes"/>
    <property type="match status" value="1"/>
</dbReference>
<dbReference type="RefSeq" id="WP_113891211.1">
    <property type="nucleotide sequence ID" value="NZ_QNRK01000026.1"/>
</dbReference>
<name>A0A366F0K2_9HYPH</name>
<dbReference type="InterPro" id="IPR018531">
    <property type="entry name" value="DUF1993"/>
</dbReference>
<comment type="caution">
    <text evidence="1">The sequence shown here is derived from an EMBL/GenBank/DDBJ whole genome shotgun (WGS) entry which is preliminary data.</text>
</comment>
<dbReference type="Gene3D" id="1.20.120.450">
    <property type="entry name" value="dinb family like domain"/>
    <property type="match status" value="1"/>
</dbReference>
<dbReference type="OrthoDB" id="338237at2"/>
<dbReference type="AlphaFoldDB" id="A0A366F0K2"/>
<proteinExistence type="predicted"/>
<evidence type="ECO:0008006" key="3">
    <source>
        <dbReference type="Google" id="ProtNLM"/>
    </source>
</evidence>
<dbReference type="InterPro" id="IPR034660">
    <property type="entry name" value="DinB/YfiT-like"/>
</dbReference>
<keyword evidence="2" id="KW-1185">Reference proteome</keyword>
<gene>
    <name evidence="1" type="ORF">DFR50_12616</name>
</gene>